<protein>
    <recommendedName>
        <fullName evidence="2">DUF5848 domain-containing protein</fullName>
    </recommendedName>
</protein>
<accession>A0A2U7UF21</accession>
<evidence type="ECO:0000256" key="1">
    <source>
        <dbReference type="SAM" id="MobiDB-lite"/>
    </source>
</evidence>
<dbReference type="Proteomes" id="UP000249758">
    <property type="component" value="Segment"/>
</dbReference>
<dbReference type="Pfam" id="PF19166">
    <property type="entry name" value="DUF5848"/>
    <property type="match status" value="1"/>
</dbReference>
<sequence>MRQQGTKRPIESVLLDSDGSDHDADHLRSRDYSMRWHPPRNNSEIAARLGTLCQWTEDWIDAPDADKRLTSVDSAMLKLLAHDHGVAVPPTRREIDCSVRILRAYLLFWRALHAIAMRRSGFLSFGTWPPTATTVCRSLNVSGVLETTPSTLRVVQAHNLAELFFASRRGSEEQLLIPTATSRLDDARTRIVAGAYADGSRHFIVRNKHMMLTATDHADIDDGLIESERALGYSAVLRWVQVVVAANVPDLAGLKAITTHHDLCPQAAAALHVRALQRDTLLVSQVAGIFSQPDLTALRTATARLARLLDRLYAMPRSLQVTTALVIARSCVRLTEPKVLSCLCPEMVGLVVAARLLLVESPVGHDMAILMDDAACALGLVHTHERGQRRARGIDIALALAAM</sequence>
<dbReference type="GeneID" id="36841508"/>
<evidence type="ECO:0000313" key="3">
    <source>
        <dbReference type="EMBL" id="AVK77053.1"/>
    </source>
</evidence>
<reference evidence="3" key="1">
    <citation type="journal article" date="2018" name="Nat. Commun.">
        <title>Diversity and evolution of the emerging Pandoraviridae family.</title>
        <authorList>
            <person name="Legendre M."/>
            <person name="Fabre E."/>
            <person name="Poirot O."/>
            <person name="Jeudy S."/>
            <person name="Lartigue A."/>
            <person name="Alempic J.M."/>
            <person name="Beucher L."/>
            <person name="Philippe N."/>
            <person name="Bertaux L."/>
            <person name="Christo-Foroux E."/>
            <person name="Labadie K."/>
            <person name="Coute Y."/>
            <person name="Abergel C."/>
            <person name="Claverie J.M."/>
        </authorList>
    </citation>
    <scope>NUCLEOTIDE SEQUENCE [LARGE SCALE GENOMIC DNA]</scope>
    <source>
        <strain evidence="3">Macleodensis</strain>
    </source>
</reference>
<gene>
    <name evidence="3" type="ORF">pmac_cds_365</name>
</gene>
<feature type="region of interest" description="Disordered" evidence="1">
    <location>
        <begin position="1"/>
        <end position="24"/>
    </location>
</feature>
<dbReference type="EMBL" id="MG011691">
    <property type="protein sequence ID" value="AVK77053.1"/>
    <property type="molecule type" value="Genomic_DNA"/>
</dbReference>
<feature type="domain" description="DUF5848" evidence="2">
    <location>
        <begin position="75"/>
        <end position="137"/>
    </location>
</feature>
<dbReference type="InterPro" id="IPR043884">
    <property type="entry name" value="DUF5848"/>
</dbReference>
<dbReference type="RefSeq" id="YP_009481049.1">
    <property type="nucleotide sequence ID" value="NC_037665.1"/>
</dbReference>
<evidence type="ECO:0000259" key="2">
    <source>
        <dbReference type="Pfam" id="PF19166"/>
    </source>
</evidence>
<proteinExistence type="predicted"/>
<dbReference type="KEGG" id="vg:36841508"/>
<organism evidence="3">
    <name type="scientific">Pandoravirus macleodensis</name>
    <dbReference type="NCBI Taxonomy" id="2107707"/>
    <lineage>
        <taxon>Viruses</taxon>
        <taxon>Pandoravirus</taxon>
    </lineage>
</organism>
<name>A0A2U7UF21_9VIRU</name>